<feature type="region of interest" description="Disordered" evidence="1">
    <location>
        <begin position="399"/>
        <end position="660"/>
    </location>
</feature>
<feature type="compositionally biased region" description="Low complexity" evidence="1">
    <location>
        <begin position="436"/>
        <end position="447"/>
    </location>
</feature>
<accession>X8J6K4</accession>
<feature type="compositionally biased region" description="Pro residues" evidence="1">
    <location>
        <begin position="34"/>
        <end position="45"/>
    </location>
</feature>
<proteinExistence type="predicted"/>
<dbReference type="AlphaFoldDB" id="X8J6K4"/>
<feature type="compositionally biased region" description="Basic and acidic residues" evidence="1">
    <location>
        <begin position="523"/>
        <end position="545"/>
    </location>
</feature>
<reference evidence="3" key="1">
    <citation type="journal article" date="2014" name="Genome Announc.">
        <title>Draft genome sequence of the plant-pathogenic soil fungus Rhizoctonia solani anastomosis group 3 strain Rhs1AP.</title>
        <authorList>
            <person name="Cubeta M.A."/>
            <person name="Thomas E."/>
            <person name="Dean R.A."/>
            <person name="Jabaji S."/>
            <person name="Neate S.M."/>
            <person name="Tavantzis S."/>
            <person name="Toda T."/>
            <person name="Vilgalys R."/>
            <person name="Bharathan N."/>
            <person name="Fedorova-Abrams N."/>
            <person name="Pakala S.B."/>
            <person name="Pakala S.M."/>
            <person name="Zafar N."/>
            <person name="Joardar V."/>
            <person name="Losada L."/>
            <person name="Nierman W.C."/>
        </authorList>
    </citation>
    <scope>NUCLEOTIDE SEQUENCE [LARGE SCALE GENOMIC DNA]</scope>
    <source>
        <strain evidence="3">AG-3</strain>
    </source>
</reference>
<dbReference type="Proteomes" id="UP000030108">
    <property type="component" value="Unassembled WGS sequence"/>
</dbReference>
<feature type="compositionally biased region" description="Polar residues" evidence="1">
    <location>
        <begin position="448"/>
        <end position="458"/>
    </location>
</feature>
<gene>
    <name evidence="2" type="ORF">RSOL_227380</name>
</gene>
<comment type="caution">
    <text evidence="2">The sequence shown here is derived from an EMBL/GenBank/DDBJ whole genome shotgun (WGS) entry which is preliminary data.</text>
</comment>
<protein>
    <submittedName>
        <fullName evidence="2">Uncharacterized protein</fullName>
    </submittedName>
</protein>
<feature type="compositionally biased region" description="Acidic residues" evidence="1">
    <location>
        <begin position="475"/>
        <end position="487"/>
    </location>
</feature>
<dbReference type="EMBL" id="JATN01000322">
    <property type="protein sequence ID" value="EUC57655.1"/>
    <property type="molecule type" value="Genomic_DNA"/>
</dbReference>
<feature type="region of interest" description="Disordered" evidence="1">
    <location>
        <begin position="30"/>
        <end position="85"/>
    </location>
</feature>
<sequence length="688" mass="76182">MEGSLNLEELLKDPKFHEFVSQYQKLLVAEPKPLDPPEAPSPKPTAKPHIDREDASNRGQSHARDTHTPSTYTHHRTLSGSPDVDFEIPPDGWEGRGYYYLAQTSYETGGKEGSRETKNRGGRVKVEDKKTGEKVKYTTVLEKMLREDKYYFTKEHGHPFAAVVGLPYFNPYGKVLLDDKLTAIIPKTAGLLSVSSSQRLDYSEYTEGRGVMRAAVIANIPNEATIDEGKFLTWAHFGPSARLKVYKYVYALKPYFYHFRDKSGENNWLLDTQAAAYLADSARYYKKSGSVLTPIEYLRRNESKGSTNRSGQKLYIEEPNSENPYYYPILGIDRKYSGKTPSTSVASAAKYMALPPSSSTKARDARRADRVVAEEEARAKITASAAKPGKALLKIGSAAKGKPKVVTKRRVESDDDSDNEGSKLVSRKAKPNTAFLATTPALPTKPKSQSNPNSTKTSVKAHVPPPDPKEPKSEDEYEEDEDEVMEDEMPRGKPENISLKTMATSTKSKAKAPVLEAVLKKGPVKEIAKRNTSSGEKEPKDKPEKVVLSSRERARRKMLPPPKPSPELSRDETETNGDEPQQDEGDEAIGVEVDDEVAANFRSKPTRSVPSPESEMPKDLSKVAAEPTQGRKRAASQAEEEDEDKGESLPIASYQPSGDGMRVVKATKMTVKIPNPGGVTTRTRQKTK</sequence>
<feature type="compositionally biased region" description="Low complexity" evidence="1">
    <location>
        <begin position="498"/>
        <end position="507"/>
    </location>
</feature>
<feature type="compositionally biased region" description="Acidic residues" evidence="1">
    <location>
        <begin position="574"/>
        <end position="597"/>
    </location>
</feature>
<feature type="compositionally biased region" description="Basic and acidic residues" evidence="1">
    <location>
        <begin position="48"/>
        <end position="67"/>
    </location>
</feature>
<evidence type="ECO:0000256" key="1">
    <source>
        <dbReference type="SAM" id="MobiDB-lite"/>
    </source>
</evidence>
<feature type="non-terminal residue" evidence="2">
    <location>
        <position position="688"/>
    </location>
</feature>
<evidence type="ECO:0000313" key="3">
    <source>
        <dbReference type="Proteomes" id="UP000030108"/>
    </source>
</evidence>
<name>X8J6K4_9AGAM</name>
<organism evidence="2 3">
    <name type="scientific">Rhizoctonia solani AG-3 Rhs1AP</name>
    <dbReference type="NCBI Taxonomy" id="1086054"/>
    <lineage>
        <taxon>Eukaryota</taxon>
        <taxon>Fungi</taxon>
        <taxon>Dikarya</taxon>
        <taxon>Basidiomycota</taxon>
        <taxon>Agaricomycotina</taxon>
        <taxon>Agaricomycetes</taxon>
        <taxon>Cantharellales</taxon>
        <taxon>Ceratobasidiaceae</taxon>
        <taxon>Rhizoctonia</taxon>
    </lineage>
</organism>
<dbReference type="OrthoDB" id="3263779at2759"/>
<evidence type="ECO:0000313" key="2">
    <source>
        <dbReference type="EMBL" id="EUC57655.1"/>
    </source>
</evidence>